<sequence length="118" mass="14277">MPKSRNNWGLGHSSEVNENFLQIYEARFPRPRAPRRAALNKTFNYRIIYRRPLIRGRGWRPPLKKREKKNRIYPLDYKLSRRWIFFTPTQNPRLISRVCLYASIPSKTAITPHLRRSR</sequence>
<comment type="caution">
    <text evidence="1">The sequence shown here is derived from an EMBL/GenBank/DDBJ whole genome shotgun (WGS) entry which is preliminary data.</text>
</comment>
<gene>
    <name evidence="1" type="ORF">EVAR_19706_1</name>
</gene>
<dbReference type="EMBL" id="BGZK01000210">
    <property type="protein sequence ID" value="GBP28665.1"/>
    <property type="molecule type" value="Genomic_DNA"/>
</dbReference>
<proteinExistence type="predicted"/>
<name>A0A4C1UQF1_EUMVA</name>
<evidence type="ECO:0000313" key="2">
    <source>
        <dbReference type="Proteomes" id="UP000299102"/>
    </source>
</evidence>
<organism evidence="1 2">
    <name type="scientific">Eumeta variegata</name>
    <name type="common">Bagworm moth</name>
    <name type="synonym">Eumeta japonica</name>
    <dbReference type="NCBI Taxonomy" id="151549"/>
    <lineage>
        <taxon>Eukaryota</taxon>
        <taxon>Metazoa</taxon>
        <taxon>Ecdysozoa</taxon>
        <taxon>Arthropoda</taxon>
        <taxon>Hexapoda</taxon>
        <taxon>Insecta</taxon>
        <taxon>Pterygota</taxon>
        <taxon>Neoptera</taxon>
        <taxon>Endopterygota</taxon>
        <taxon>Lepidoptera</taxon>
        <taxon>Glossata</taxon>
        <taxon>Ditrysia</taxon>
        <taxon>Tineoidea</taxon>
        <taxon>Psychidae</taxon>
        <taxon>Oiketicinae</taxon>
        <taxon>Eumeta</taxon>
    </lineage>
</organism>
<reference evidence="1 2" key="1">
    <citation type="journal article" date="2019" name="Commun. Biol.">
        <title>The bagworm genome reveals a unique fibroin gene that provides high tensile strength.</title>
        <authorList>
            <person name="Kono N."/>
            <person name="Nakamura H."/>
            <person name="Ohtoshi R."/>
            <person name="Tomita M."/>
            <person name="Numata K."/>
            <person name="Arakawa K."/>
        </authorList>
    </citation>
    <scope>NUCLEOTIDE SEQUENCE [LARGE SCALE GENOMIC DNA]</scope>
</reference>
<keyword evidence="2" id="KW-1185">Reference proteome</keyword>
<evidence type="ECO:0000313" key="1">
    <source>
        <dbReference type="EMBL" id="GBP28665.1"/>
    </source>
</evidence>
<dbReference type="AlphaFoldDB" id="A0A4C1UQF1"/>
<accession>A0A4C1UQF1</accession>
<dbReference type="Proteomes" id="UP000299102">
    <property type="component" value="Unassembled WGS sequence"/>
</dbReference>
<protein>
    <submittedName>
        <fullName evidence="1">Uncharacterized protein</fullName>
    </submittedName>
</protein>